<dbReference type="EMBL" id="CP020931">
    <property type="protein sequence ID" value="ARM83957.1"/>
    <property type="molecule type" value="Genomic_DNA"/>
</dbReference>
<name>A0A1W6K979_9GAMM</name>
<proteinExistence type="predicted"/>
<reference evidence="1 2" key="1">
    <citation type="submission" date="2017-04" db="EMBL/GenBank/DDBJ databases">
        <title>Genome Sequence of Marinobacter salarius strain SMR5 Isolated from a culture of the Diatom Skeletonema marinoi.</title>
        <authorList>
            <person name="Topel M."/>
            <person name="Pinder M.I.M."/>
            <person name="Johansson O.N."/>
            <person name="Kourtchenko O."/>
            <person name="Godhe A."/>
            <person name="Clarke A.K."/>
        </authorList>
    </citation>
    <scope>NUCLEOTIDE SEQUENCE [LARGE SCALE GENOMIC DNA]</scope>
    <source>
        <strain evidence="1 2">SMR5</strain>
    </source>
</reference>
<evidence type="ECO:0000313" key="2">
    <source>
        <dbReference type="Proteomes" id="UP000193100"/>
    </source>
</evidence>
<evidence type="ECO:0000313" key="1">
    <source>
        <dbReference type="EMBL" id="ARM83957.1"/>
    </source>
</evidence>
<dbReference type="GeneID" id="77255837"/>
<dbReference type="RefSeq" id="WP_085680310.1">
    <property type="nucleotide sequence ID" value="NZ_CP020931.1"/>
</dbReference>
<sequence length="105" mass="11387">MSDSSTLHIYAQEFFHTPAVIAGNREALEMLKRAVDKALAQGVAEFETFQNDGEGYDCTVVCGTEDEMNNLYSAYTGIGDISDLGKCPEDLADSKWPKGVSPCEA</sequence>
<organism evidence="1 2">
    <name type="scientific">Marinobacter salarius</name>
    <dbReference type="NCBI Taxonomy" id="1420917"/>
    <lineage>
        <taxon>Bacteria</taxon>
        <taxon>Pseudomonadati</taxon>
        <taxon>Pseudomonadota</taxon>
        <taxon>Gammaproteobacteria</taxon>
        <taxon>Pseudomonadales</taxon>
        <taxon>Marinobacteraceae</taxon>
        <taxon>Marinobacter</taxon>
    </lineage>
</organism>
<protein>
    <submittedName>
        <fullName evidence="1">Uncharacterized protein</fullName>
    </submittedName>
</protein>
<accession>A0A1W6K979</accession>
<gene>
    <name evidence="1" type="ORF">MARSALSMR5_01879</name>
</gene>
<dbReference type="AlphaFoldDB" id="A0A1W6K979"/>
<dbReference type="Proteomes" id="UP000193100">
    <property type="component" value="Chromosome"/>
</dbReference>